<protein>
    <recommendedName>
        <fullName evidence="4">BTB domain-containing protein</fullName>
    </recommendedName>
</protein>
<accession>A0A3D8T548</accession>
<dbReference type="GeneID" id="38111351"/>
<evidence type="ECO:0000313" key="3">
    <source>
        <dbReference type="Proteomes" id="UP000256690"/>
    </source>
</evidence>
<evidence type="ECO:0000256" key="1">
    <source>
        <dbReference type="SAM" id="MobiDB-lite"/>
    </source>
</evidence>
<proteinExistence type="predicted"/>
<dbReference type="RefSeq" id="XP_026608842.1">
    <property type="nucleotide sequence ID" value="XM_026742997.1"/>
</dbReference>
<dbReference type="PANTHER" id="PTHR37538">
    <property type="entry name" value="BTB DOMAIN-CONTAINING PROTEIN"/>
    <property type="match status" value="1"/>
</dbReference>
<evidence type="ECO:0008006" key="4">
    <source>
        <dbReference type="Google" id="ProtNLM"/>
    </source>
</evidence>
<dbReference type="OrthoDB" id="3594103at2759"/>
<reference evidence="2 3" key="1">
    <citation type="journal article" date="2018" name="IMA Fungus">
        <title>IMA Genome-F 9: Draft genome sequence of Annulohypoxylon stygium, Aspergillus mulundensis, Berkeleyomyces basicola (syn. Thielaviopsis basicola), Ceratocystis smalleyi, two Cercospora beticola strains, Coleophoma cylindrospora, Fusarium fracticaudum, Phialophora cf. hyalina, and Morchella septimelata.</title>
        <authorList>
            <person name="Wingfield B.D."/>
            <person name="Bills G.F."/>
            <person name="Dong Y."/>
            <person name="Huang W."/>
            <person name="Nel W.J."/>
            <person name="Swalarsk-Parry B.S."/>
            <person name="Vaghefi N."/>
            <person name="Wilken P.M."/>
            <person name="An Z."/>
            <person name="de Beer Z.W."/>
            <person name="De Vos L."/>
            <person name="Chen L."/>
            <person name="Duong T.A."/>
            <person name="Gao Y."/>
            <person name="Hammerbacher A."/>
            <person name="Kikkert J.R."/>
            <person name="Li Y."/>
            <person name="Li H."/>
            <person name="Li K."/>
            <person name="Li Q."/>
            <person name="Liu X."/>
            <person name="Ma X."/>
            <person name="Naidoo K."/>
            <person name="Pethybridge S.J."/>
            <person name="Sun J."/>
            <person name="Steenkamp E.T."/>
            <person name="van der Nest M.A."/>
            <person name="van Wyk S."/>
            <person name="Wingfield M.J."/>
            <person name="Xiong C."/>
            <person name="Yue Q."/>
            <person name="Zhang X."/>
        </authorList>
    </citation>
    <scope>NUCLEOTIDE SEQUENCE [LARGE SCALE GENOMIC DNA]</scope>
    <source>
        <strain evidence="2 3">DSM 5745</strain>
    </source>
</reference>
<keyword evidence="3" id="KW-1185">Reference proteome</keyword>
<comment type="caution">
    <text evidence="2">The sequence shown here is derived from an EMBL/GenBank/DDBJ whole genome shotgun (WGS) entry which is preliminary data.</text>
</comment>
<name>A0A3D8T548_9EURO</name>
<dbReference type="EMBL" id="PVWQ01000001">
    <property type="protein sequence ID" value="RDW93659.1"/>
    <property type="molecule type" value="Genomic_DNA"/>
</dbReference>
<feature type="region of interest" description="Disordered" evidence="1">
    <location>
        <begin position="45"/>
        <end position="71"/>
    </location>
</feature>
<dbReference type="AlphaFoldDB" id="A0A3D8T548"/>
<sequence>MIVSCAAERAAAILDFQWNQESGNTLAIRQWDEYLHVESEANVGESEANVDTVAQPPAATEPTDAQGPGNKYVPRSPYESEAVTINIGADPETRRFVVPRAIVERHPSLLKCNYYEFVPEVDGYERLLLELELKDVHPDAGHTLVHYLHTEVFESLQYAQSPTSSETETEYMIVLRVYSAAVRYELAGLAKLAKGLLLGFDDDIPVIRMIEIVAEVFPGISKHEWFADHLIDELRKSFDDNETLFRTSRFQAVFGLDTEFAPFLARVMASVLTDKLADARLAAGYNIKEDKGFKPQPGTELNKVSPSLGARSDDGTTVVLTPPSSVGVEEDAAARIAWVPRFRR</sequence>
<dbReference type="STRING" id="1810919.A0A3D8T548"/>
<evidence type="ECO:0000313" key="2">
    <source>
        <dbReference type="EMBL" id="RDW93659.1"/>
    </source>
</evidence>
<dbReference type="Proteomes" id="UP000256690">
    <property type="component" value="Unassembled WGS sequence"/>
</dbReference>
<organism evidence="2 3">
    <name type="scientific">Aspergillus mulundensis</name>
    <dbReference type="NCBI Taxonomy" id="1810919"/>
    <lineage>
        <taxon>Eukaryota</taxon>
        <taxon>Fungi</taxon>
        <taxon>Dikarya</taxon>
        <taxon>Ascomycota</taxon>
        <taxon>Pezizomycotina</taxon>
        <taxon>Eurotiomycetes</taxon>
        <taxon>Eurotiomycetidae</taxon>
        <taxon>Eurotiales</taxon>
        <taxon>Aspergillaceae</taxon>
        <taxon>Aspergillus</taxon>
        <taxon>Aspergillus subgen. Nidulantes</taxon>
    </lineage>
</organism>
<feature type="region of interest" description="Disordered" evidence="1">
    <location>
        <begin position="293"/>
        <end position="316"/>
    </location>
</feature>
<dbReference type="PANTHER" id="PTHR37538:SF1">
    <property type="entry name" value="BTB DOMAIN-CONTAINING PROTEIN"/>
    <property type="match status" value="1"/>
</dbReference>
<gene>
    <name evidence="2" type="ORF">DSM5745_00981</name>
</gene>